<protein>
    <submittedName>
        <fullName evidence="1">Uncharacterized protein</fullName>
    </submittedName>
</protein>
<accession>A0A0K2T8N8</accession>
<sequence>MILTKHNLNMLPCATSWTLHGLFKRPSYNTKIVNVLKMT</sequence>
<proteinExistence type="predicted"/>
<dbReference type="AlphaFoldDB" id="A0A0K2T8N8"/>
<name>A0A0K2T8N8_LEPSM</name>
<organism evidence="1">
    <name type="scientific">Lepeophtheirus salmonis</name>
    <name type="common">Salmon louse</name>
    <name type="synonym">Caligus salmonis</name>
    <dbReference type="NCBI Taxonomy" id="72036"/>
    <lineage>
        <taxon>Eukaryota</taxon>
        <taxon>Metazoa</taxon>
        <taxon>Ecdysozoa</taxon>
        <taxon>Arthropoda</taxon>
        <taxon>Crustacea</taxon>
        <taxon>Multicrustacea</taxon>
        <taxon>Hexanauplia</taxon>
        <taxon>Copepoda</taxon>
        <taxon>Siphonostomatoida</taxon>
        <taxon>Caligidae</taxon>
        <taxon>Lepeophtheirus</taxon>
    </lineage>
</organism>
<reference evidence="1" key="1">
    <citation type="submission" date="2014-05" db="EMBL/GenBank/DDBJ databases">
        <authorList>
            <person name="Chronopoulou M."/>
        </authorList>
    </citation>
    <scope>NUCLEOTIDE SEQUENCE</scope>
    <source>
        <tissue evidence="1">Whole organism</tissue>
    </source>
</reference>
<dbReference type="EMBL" id="HACA01004814">
    <property type="protein sequence ID" value="CDW22175.1"/>
    <property type="molecule type" value="Transcribed_RNA"/>
</dbReference>
<feature type="non-terminal residue" evidence="1">
    <location>
        <position position="39"/>
    </location>
</feature>
<evidence type="ECO:0000313" key="1">
    <source>
        <dbReference type="EMBL" id="CDW22175.1"/>
    </source>
</evidence>